<keyword evidence="7" id="KW-0520">NAD</keyword>
<evidence type="ECO:0000256" key="1">
    <source>
        <dbReference type="ARBA" id="ARBA00004127"/>
    </source>
</evidence>
<evidence type="ECO:0000256" key="5">
    <source>
        <dbReference type="ARBA" id="ARBA00022967"/>
    </source>
</evidence>
<feature type="transmembrane region" description="Helical" evidence="12">
    <location>
        <begin position="78"/>
        <end position="102"/>
    </location>
</feature>
<keyword evidence="15" id="KW-0560">Oxidoreductase</keyword>
<feature type="transmembrane region" description="Helical" evidence="12">
    <location>
        <begin position="6"/>
        <end position="25"/>
    </location>
</feature>
<dbReference type="EMBL" id="SRIO01000006">
    <property type="protein sequence ID" value="TFZ82913.1"/>
    <property type="molecule type" value="Genomic_DNA"/>
</dbReference>
<dbReference type="GO" id="GO:0012505">
    <property type="term" value="C:endomembrane system"/>
    <property type="evidence" value="ECO:0007669"/>
    <property type="project" value="UniProtKB-SubCell"/>
</dbReference>
<evidence type="ECO:0000256" key="10">
    <source>
        <dbReference type="ARBA" id="ARBA00032798"/>
    </source>
</evidence>
<organism evidence="15 16">
    <name type="scientific">Candidatus Macondimonas diazotrophica</name>
    <dbReference type="NCBI Taxonomy" id="2305248"/>
    <lineage>
        <taxon>Bacteria</taxon>
        <taxon>Pseudomonadati</taxon>
        <taxon>Pseudomonadota</taxon>
        <taxon>Gammaproteobacteria</taxon>
        <taxon>Chromatiales</taxon>
        <taxon>Ectothiorhodospiraceae</taxon>
        <taxon>Candidatus Macondimonas</taxon>
    </lineage>
</organism>
<feature type="transmembrane region" description="Helical" evidence="12">
    <location>
        <begin position="419"/>
        <end position="439"/>
    </location>
</feature>
<name>A0A4Z0F978_9GAMM</name>
<protein>
    <recommendedName>
        <fullName evidence="3">NADH-quinone oxidoreductase subunit M</fullName>
    </recommendedName>
    <alternativeName>
        <fullName evidence="9">NADH dehydrogenase I subunit M</fullName>
    </alternativeName>
    <alternativeName>
        <fullName evidence="10">NDH-1 subunit M</fullName>
    </alternativeName>
</protein>
<dbReference type="PANTHER" id="PTHR43507:SF1">
    <property type="entry name" value="NADH-UBIQUINONE OXIDOREDUCTASE CHAIN 4"/>
    <property type="match status" value="1"/>
</dbReference>
<sequence>MFADLPLLSLLIWTPIVGGLLVLWLGDQKLSLARGLALGVSMLTFLLSLGLWTGFEIGSADLQFVEKALWIPSLGADYALGVDGLSMPLIILTTFMTVFTIFAAKESVTQRPAAYLGAFLIMEGFMVGVFAAIDALLFYVFWEAMLIPMFLIIGIWGGPRRIYATIKFFLFTFLGSVLMLVAFIYLYQKSGGFDVLALQRLPLGAAEQTWIFLAFLVAFAVKVPMWPVHTWLPDAHVEAPTGGSVILAAITLKMGAYGFLRYALPIAPDAAGEMAGFMATLSLIAIVYVGLVAMVQEDMKKLIAYSSIAHMGFVTLGFFLPYWASDGVDAPALAMGVTGGMVQMISHGFISGAMFLCVGVLYDRMHTRRIAAYGGVTSRMPVFAAFFVLFAMANSGLPGTSGFVGEFLVILASFQANPWIAFLAASTLIVGASYSLWLVKRVAFGPVTNPEVEKLTDVSAREFVMLGVLALMVLALGVWPKPLLAVIEPSVQQLLLQIVPGKL</sequence>
<feature type="transmembrane region" description="Helical" evidence="12">
    <location>
        <begin position="37"/>
        <end position="58"/>
    </location>
</feature>
<keyword evidence="16" id="KW-1185">Reference proteome</keyword>
<dbReference type="InterPro" id="IPR000260">
    <property type="entry name" value="NADH4_N"/>
</dbReference>
<feature type="transmembrane region" description="Helical" evidence="12">
    <location>
        <begin position="302"/>
        <end position="324"/>
    </location>
</feature>
<dbReference type="Proteomes" id="UP000297890">
    <property type="component" value="Unassembled WGS sequence"/>
</dbReference>
<feature type="transmembrane region" description="Helical" evidence="12">
    <location>
        <begin position="114"/>
        <end position="133"/>
    </location>
</feature>
<evidence type="ECO:0000256" key="3">
    <source>
        <dbReference type="ARBA" id="ARBA00019906"/>
    </source>
</evidence>
<feature type="transmembrane region" description="Helical" evidence="12">
    <location>
        <begin position="344"/>
        <end position="362"/>
    </location>
</feature>
<evidence type="ECO:0000256" key="11">
    <source>
        <dbReference type="RuleBase" id="RU000320"/>
    </source>
</evidence>
<dbReference type="Pfam" id="PF01059">
    <property type="entry name" value="Oxidored_q5_N"/>
    <property type="match status" value="1"/>
</dbReference>
<comment type="caution">
    <text evidence="15">The sequence shown here is derived from an EMBL/GenBank/DDBJ whole genome shotgun (WGS) entry which is preliminary data.</text>
</comment>
<evidence type="ECO:0000256" key="12">
    <source>
        <dbReference type="SAM" id="Phobius"/>
    </source>
</evidence>
<keyword evidence="5" id="KW-1278">Translocase</keyword>
<feature type="transmembrane region" description="Helical" evidence="12">
    <location>
        <begin position="244"/>
        <end position="264"/>
    </location>
</feature>
<keyword evidence="4 11" id="KW-0812">Transmembrane</keyword>
<feature type="transmembrane region" description="Helical" evidence="12">
    <location>
        <begin position="168"/>
        <end position="188"/>
    </location>
</feature>
<dbReference type="GO" id="GO:0003954">
    <property type="term" value="F:NADH dehydrogenase activity"/>
    <property type="evidence" value="ECO:0007669"/>
    <property type="project" value="TreeGrafter"/>
</dbReference>
<feature type="domain" description="NADH:quinone oxidoreductase/Mrp antiporter transmembrane" evidence="13">
    <location>
        <begin position="134"/>
        <end position="427"/>
    </location>
</feature>
<proteinExistence type="inferred from homology"/>
<evidence type="ECO:0000256" key="8">
    <source>
        <dbReference type="ARBA" id="ARBA00023136"/>
    </source>
</evidence>
<feature type="domain" description="NADH:ubiquinone oxidoreductase chain 4 N-terminal" evidence="14">
    <location>
        <begin position="75"/>
        <end position="123"/>
    </location>
</feature>
<dbReference type="PANTHER" id="PTHR43507">
    <property type="entry name" value="NADH-UBIQUINONE OXIDOREDUCTASE CHAIN 4"/>
    <property type="match status" value="1"/>
</dbReference>
<dbReference type="NCBIfam" id="NF004501">
    <property type="entry name" value="PRK05846.1-5"/>
    <property type="match status" value="1"/>
</dbReference>
<dbReference type="OrthoDB" id="9768329at2"/>
<keyword evidence="6 12" id="KW-1133">Transmembrane helix</keyword>
<feature type="transmembrane region" description="Helical" evidence="12">
    <location>
        <begin position="460"/>
        <end position="479"/>
    </location>
</feature>
<feature type="transmembrane region" description="Helical" evidence="12">
    <location>
        <begin position="208"/>
        <end position="232"/>
    </location>
</feature>
<dbReference type="Pfam" id="PF00361">
    <property type="entry name" value="Proton_antipo_M"/>
    <property type="match status" value="1"/>
</dbReference>
<dbReference type="GO" id="GO:0042773">
    <property type="term" value="P:ATP synthesis coupled electron transport"/>
    <property type="evidence" value="ECO:0007669"/>
    <property type="project" value="InterPro"/>
</dbReference>
<evidence type="ECO:0000259" key="13">
    <source>
        <dbReference type="Pfam" id="PF00361"/>
    </source>
</evidence>
<accession>A0A4Z0F978</accession>
<evidence type="ECO:0000256" key="6">
    <source>
        <dbReference type="ARBA" id="ARBA00022989"/>
    </source>
</evidence>
<feature type="transmembrane region" description="Helical" evidence="12">
    <location>
        <begin position="382"/>
        <end position="399"/>
    </location>
</feature>
<evidence type="ECO:0000256" key="4">
    <source>
        <dbReference type="ARBA" id="ARBA00022692"/>
    </source>
</evidence>
<feature type="transmembrane region" description="Helical" evidence="12">
    <location>
        <begin position="139"/>
        <end position="156"/>
    </location>
</feature>
<dbReference type="InterPro" id="IPR003918">
    <property type="entry name" value="NADH_UbQ_OxRdtase"/>
</dbReference>
<dbReference type="AlphaFoldDB" id="A0A4Z0F978"/>
<comment type="subcellular location">
    <subcellularLocation>
        <location evidence="1">Endomembrane system</location>
        <topology evidence="1">Multi-pass membrane protein</topology>
    </subcellularLocation>
    <subcellularLocation>
        <location evidence="11">Membrane</location>
        <topology evidence="11">Multi-pass membrane protein</topology>
    </subcellularLocation>
</comment>
<evidence type="ECO:0000313" key="16">
    <source>
        <dbReference type="Proteomes" id="UP000297890"/>
    </source>
</evidence>
<dbReference type="RefSeq" id="WP_135281583.1">
    <property type="nucleotide sequence ID" value="NZ_SRIO01000006.1"/>
</dbReference>
<evidence type="ECO:0000256" key="7">
    <source>
        <dbReference type="ARBA" id="ARBA00023027"/>
    </source>
</evidence>
<comment type="similarity">
    <text evidence="2">Belongs to the complex I subunit 4 family.</text>
</comment>
<dbReference type="PRINTS" id="PR01437">
    <property type="entry name" value="NUOXDRDTASE4"/>
</dbReference>
<dbReference type="GO" id="GO:0048039">
    <property type="term" value="F:ubiquinone binding"/>
    <property type="evidence" value="ECO:0007669"/>
    <property type="project" value="TreeGrafter"/>
</dbReference>
<keyword evidence="8 12" id="KW-0472">Membrane</keyword>
<evidence type="ECO:0000256" key="9">
    <source>
        <dbReference type="ARBA" id="ARBA00031584"/>
    </source>
</evidence>
<dbReference type="InterPro" id="IPR001750">
    <property type="entry name" value="ND/Mrp_TM"/>
</dbReference>
<dbReference type="GO" id="GO:0016020">
    <property type="term" value="C:membrane"/>
    <property type="evidence" value="ECO:0007669"/>
    <property type="project" value="UniProtKB-SubCell"/>
</dbReference>
<dbReference type="GO" id="GO:0015990">
    <property type="term" value="P:electron transport coupled proton transport"/>
    <property type="evidence" value="ECO:0007669"/>
    <property type="project" value="TreeGrafter"/>
</dbReference>
<reference evidence="15 16" key="1">
    <citation type="journal article" date="2019" name="ISME J.">
        <title>Candidatus Macondimonas diazotrophica, a novel gammaproteobacterial genus dominating crude-oil-contaminated coastal sediments.</title>
        <authorList>
            <person name="Karthikeyan S."/>
            <person name="Konstantinidis K."/>
        </authorList>
    </citation>
    <scope>NUCLEOTIDE SEQUENCE [LARGE SCALE GENOMIC DNA]</scope>
    <source>
        <strain evidence="15 16">KTK01</strain>
    </source>
</reference>
<evidence type="ECO:0000256" key="2">
    <source>
        <dbReference type="ARBA" id="ARBA00009025"/>
    </source>
</evidence>
<evidence type="ECO:0000259" key="14">
    <source>
        <dbReference type="Pfam" id="PF01059"/>
    </source>
</evidence>
<dbReference type="GO" id="GO:0008137">
    <property type="term" value="F:NADH dehydrogenase (ubiquinone) activity"/>
    <property type="evidence" value="ECO:0007669"/>
    <property type="project" value="InterPro"/>
</dbReference>
<dbReference type="InterPro" id="IPR010227">
    <property type="entry name" value="NADH_Q_OxRdtase_chainM/4"/>
</dbReference>
<dbReference type="NCBIfam" id="TIGR01972">
    <property type="entry name" value="NDH_I_M"/>
    <property type="match status" value="1"/>
</dbReference>
<gene>
    <name evidence="15" type="ORF">E4680_06485</name>
</gene>
<evidence type="ECO:0000313" key="15">
    <source>
        <dbReference type="EMBL" id="TFZ82913.1"/>
    </source>
</evidence>
<dbReference type="NCBIfam" id="NF004499">
    <property type="entry name" value="PRK05846.1-3"/>
    <property type="match status" value="1"/>
</dbReference>
<feature type="transmembrane region" description="Helical" evidence="12">
    <location>
        <begin position="276"/>
        <end position="295"/>
    </location>
</feature>